<dbReference type="PANTHER" id="PTHR10963:SF24">
    <property type="entry name" value="GLYCOSIDASE C21B10.07-RELATED"/>
    <property type="match status" value="1"/>
</dbReference>
<feature type="domain" description="GH16" evidence="11">
    <location>
        <begin position="25"/>
        <end position="280"/>
    </location>
</feature>
<evidence type="ECO:0000313" key="12">
    <source>
        <dbReference type="EMBL" id="KAJ5086079.1"/>
    </source>
</evidence>
<dbReference type="InterPro" id="IPR000757">
    <property type="entry name" value="Beta-glucanase-like"/>
</dbReference>
<keyword evidence="6" id="KW-0472">Membrane</keyword>
<evidence type="ECO:0000256" key="9">
    <source>
        <dbReference type="ARBA" id="ARBA00023295"/>
    </source>
</evidence>
<reference evidence="12" key="1">
    <citation type="submission" date="2022-11" db="EMBL/GenBank/DDBJ databases">
        <authorList>
            <person name="Petersen C."/>
        </authorList>
    </citation>
    <scope>NUCLEOTIDE SEQUENCE</scope>
    <source>
        <strain evidence="12">IBT 30761</strain>
    </source>
</reference>
<dbReference type="RefSeq" id="XP_056470757.1">
    <property type="nucleotide sequence ID" value="XM_056623341.1"/>
</dbReference>
<dbReference type="InterPro" id="IPR050546">
    <property type="entry name" value="Glycosyl_Hydrlase_16"/>
</dbReference>
<dbReference type="GO" id="GO:0009251">
    <property type="term" value="P:glucan catabolic process"/>
    <property type="evidence" value="ECO:0007669"/>
    <property type="project" value="TreeGrafter"/>
</dbReference>
<evidence type="ECO:0000313" key="13">
    <source>
        <dbReference type="Proteomes" id="UP001149074"/>
    </source>
</evidence>
<dbReference type="GO" id="GO:0098552">
    <property type="term" value="C:side of membrane"/>
    <property type="evidence" value="ECO:0007669"/>
    <property type="project" value="UniProtKB-KW"/>
</dbReference>
<dbReference type="SUPFAM" id="SSF49899">
    <property type="entry name" value="Concanavalin A-like lectins/glucanases"/>
    <property type="match status" value="1"/>
</dbReference>
<evidence type="ECO:0000256" key="6">
    <source>
        <dbReference type="ARBA" id="ARBA00022622"/>
    </source>
</evidence>
<comment type="similarity">
    <text evidence="3">Belongs to the glycosyl hydrolase 16 family.</text>
</comment>
<accession>A0A9W9EQR2</accession>
<dbReference type="GeneID" id="81362320"/>
<keyword evidence="9" id="KW-0326">Glycosidase</keyword>
<evidence type="ECO:0000256" key="4">
    <source>
        <dbReference type="ARBA" id="ARBA00012599"/>
    </source>
</evidence>
<protein>
    <recommendedName>
        <fullName evidence="4">endo-1,3(4)-beta-glucanase</fullName>
        <ecNumber evidence="4">3.2.1.6</ecNumber>
    </recommendedName>
</protein>
<dbReference type="AlphaFoldDB" id="A0A9W9EQR2"/>
<evidence type="ECO:0000256" key="5">
    <source>
        <dbReference type="ARBA" id="ARBA00022475"/>
    </source>
</evidence>
<evidence type="ECO:0000256" key="10">
    <source>
        <dbReference type="SAM" id="SignalP"/>
    </source>
</evidence>
<comment type="subcellular location">
    <subcellularLocation>
        <location evidence="2">Cell membrane</location>
        <topology evidence="2">Lipid-anchor</topology>
        <topology evidence="2">GPI-anchor</topology>
    </subcellularLocation>
</comment>
<feature type="signal peptide" evidence="10">
    <location>
        <begin position="1"/>
        <end position="20"/>
    </location>
</feature>
<dbReference type="CDD" id="cd02181">
    <property type="entry name" value="GH16_fungal_Lam16A_glucanase"/>
    <property type="match status" value="1"/>
</dbReference>
<keyword evidence="7" id="KW-0378">Hydrolase</keyword>
<dbReference type="EMBL" id="JAPQKI010000010">
    <property type="protein sequence ID" value="KAJ5086079.1"/>
    <property type="molecule type" value="Genomic_DNA"/>
</dbReference>
<dbReference type="PROSITE" id="PS51762">
    <property type="entry name" value="GH16_2"/>
    <property type="match status" value="1"/>
</dbReference>
<dbReference type="GO" id="GO:0052861">
    <property type="term" value="F:endo-1,3(4)-beta-glucanase activity"/>
    <property type="evidence" value="ECO:0007669"/>
    <property type="project" value="UniProtKB-EC"/>
</dbReference>
<keyword evidence="8" id="KW-0449">Lipoprotein</keyword>
<evidence type="ECO:0000259" key="11">
    <source>
        <dbReference type="PROSITE" id="PS51762"/>
    </source>
</evidence>
<proteinExistence type="inferred from homology"/>
<keyword evidence="6" id="KW-0336">GPI-anchor</keyword>
<dbReference type="Gene3D" id="2.60.120.200">
    <property type="match status" value="1"/>
</dbReference>
<dbReference type="Proteomes" id="UP001149074">
    <property type="component" value="Unassembled WGS sequence"/>
</dbReference>
<dbReference type="FunFam" id="2.60.120.200:FF:000114">
    <property type="entry name" value="Probable endo-1,3(4)-beta-glucanase NFIA_089530"/>
    <property type="match status" value="1"/>
</dbReference>
<evidence type="ECO:0000256" key="1">
    <source>
        <dbReference type="ARBA" id="ARBA00000124"/>
    </source>
</evidence>
<evidence type="ECO:0000256" key="8">
    <source>
        <dbReference type="ARBA" id="ARBA00023288"/>
    </source>
</evidence>
<feature type="chain" id="PRO_5040889752" description="endo-1,3(4)-beta-glucanase" evidence="10">
    <location>
        <begin position="21"/>
        <end position="369"/>
    </location>
</feature>
<dbReference type="Pfam" id="PF26113">
    <property type="entry name" value="GH16_XgeA"/>
    <property type="match status" value="1"/>
</dbReference>
<dbReference type="GO" id="GO:0005886">
    <property type="term" value="C:plasma membrane"/>
    <property type="evidence" value="ECO:0007669"/>
    <property type="project" value="UniProtKB-SubCell"/>
</dbReference>
<dbReference type="OrthoDB" id="192832at2759"/>
<dbReference type="EC" id="3.2.1.6" evidence="4"/>
<dbReference type="InterPro" id="IPR013320">
    <property type="entry name" value="ConA-like_dom_sf"/>
</dbReference>
<keyword evidence="13" id="KW-1185">Reference proteome</keyword>
<gene>
    <name evidence="12" type="ORF">N7532_010850</name>
</gene>
<evidence type="ECO:0000256" key="3">
    <source>
        <dbReference type="ARBA" id="ARBA00006865"/>
    </source>
</evidence>
<reference evidence="12" key="2">
    <citation type="journal article" date="2023" name="IMA Fungus">
        <title>Comparative genomic study of the Penicillium genus elucidates a diverse pangenome and 15 lateral gene transfer events.</title>
        <authorList>
            <person name="Petersen C."/>
            <person name="Sorensen T."/>
            <person name="Nielsen M.R."/>
            <person name="Sondergaard T.E."/>
            <person name="Sorensen J.L."/>
            <person name="Fitzpatrick D.A."/>
            <person name="Frisvad J.C."/>
            <person name="Nielsen K.L."/>
        </authorList>
    </citation>
    <scope>NUCLEOTIDE SEQUENCE</scope>
    <source>
        <strain evidence="12">IBT 30761</strain>
    </source>
</reference>
<keyword evidence="6" id="KW-0325">Glycoprotein</keyword>
<keyword evidence="5" id="KW-1003">Cell membrane</keyword>
<comment type="catalytic activity">
    <reaction evidence="1">
        <text>Endohydrolysis of (1-&gt;3)- or (1-&gt;4)-linkages in beta-D-glucans when the glucose residue whose reducing group is involved in the linkage to be hydrolyzed is itself substituted at C-3.</text>
        <dbReference type="EC" id="3.2.1.6"/>
    </reaction>
</comment>
<dbReference type="PANTHER" id="PTHR10963">
    <property type="entry name" value="GLYCOSYL HYDROLASE-RELATED"/>
    <property type="match status" value="1"/>
</dbReference>
<name>A0A9W9EQR2_9EURO</name>
<comment type="caution">
    <text evidence="12">The sequence shown here is derived from an EMBL/GenBank/DDBJ whole genome shotgun (WGS) entry which is preliminary data.</text>
</comment>
<keyword evidence="10" id="KW-0732">Signal</keyword>
<organism evidence="12 13">
    <name type="scientific">Penicillium argentinense</name>
    <dbReference type="NCBI Taxonomy" id="1131581"/>
    <lineage>
        <taxon>Eukaryota</taxon>
        <taxon>Fungi</taxon>
        <taxon>Dikarya</taxon>
        <taxon>Ascomycota</taxon>
        <taxon>Pezizomycotina</taxon>
        <taxon>Eurotiomycetes</taxon>
        <taxon>Eurotiomycetidae</taxon>
        <taxon>Eurotiales</taxon>
        <taxon>Aspergillaceae</taxon>
        <taxon>Penicillium</taxon>
    </lineage>
</organism>
<evidence type="ECO:0000256" key="7">
    <source>
        <dbReference type="ARBA" id="ARBA00022801"/>
    </source>
</evidence>
<sequence>MRILSTLVPSLCLFAPLAAAGYTLKDDYGTSDSFFDKFNFFTGKDPTNGYVSYVDRSTAQSGGLIKSGSSVYVGVDTVNTASDPGRSSVRLESTNTYDHGLVILDLNHMPGSVCGSWPAFWMLGSNWPNNGEIDIIEGVNDQTSNQFTLHTGDGCSIDSSGFSGTVQTSNCYVEASGQSENAGCAITSSSDSSYGGGFNKNGGGVYATEWTGDAISVWVFSNSSVPSDITSGTPNPLGWGTPSAKFAGSCDIDSHFKELQIVFDITFCGDWAGETWSSGSCASKDKSCKSYVQNNPSAFAESYWGINSLKVYQDSSSSKRDIHSHAAAHIRQGAGEPISYPNVGRNSSNVRFVARPTWKHRRDRYKHGQ</sequence>
<evidence type="ECO:0000256" key="2">
    <source>
        <dbReference type="ARBA" id="ARBA00004609"/>
    </source>
</evidence>